<sequence>MFNHLRIDVLASEHWTAEVRVRVDGADLVADTTGPGGFGAYAPLLLPATGESPLRAGTEPRRVLLGEPECTGDCCGHLAVSVRRHGDLVIWSDWETPGDEPHPPDFHFDAHPYDTELARARADRWWDVPPAP</sequence>
<name>A0ABW6GNK7_9ACTN</name>
<dbReference type="RefSeq" id="WP_380327547.1">
    <property type="nucleotide sequence ID" value="NZ_JBHYPW010000040.1"/>
</dbReference>
<proteinExistence type="predicted"/>
<dbReference type="Proteomes" id="UP001599542">
    <property type="component" value="Unassembled WGS sequence"/>
</dbReference>
<dbReference type="EMBL" id="JBHYPX010000041">
    <property type="protein sequence ID" value="MFE1354338.1"/>
    <property type="molecule type" value="Genomic_DNA"/>
</dbReference>
<protein>
    <submittedName>
        <fullName evidence="1">Uncharacterized protein</fullName>
    </submittedName>
</protein>
<accession>A0ABW6GNK7</accession>
<organism evidence="1 2">
    <name type="scientific">Kitasatospora phosalacinea</name>
    <dbReference type="NCBI Taxonomy" id="2065"/>
    <lineage>
        <taxon>Bacteria</taxon>
        <taxon>Bacillati</taxon>
        <taxon>Actinomycetota</taxon>
        <taxon>Actinomycetes</taxon>
        <taxon>Kitasatosporales</taxon>
        <taxon>Streptomycetaceae</taxon>
        <taxon>Kitasatospora</taxon>
    </lineage>
</organism>
<comment type="caution">
    <text evidence="1">The sequence shown here is derived from an EMBL/GenBank/DDBJ whole genome shotgun (WGS) entry which is preliminary data.</text>
</comment>
<gene>
    <name evidence="1" type="ORF">ACFW6T_20345</name>
</gene>
<keyword evidence="2" id="KW-1185">Reference proteome</keyword>
<reference evidence="1 2" key="1">
    <citation type="submission" date="2024-09" db="EMBL/GenBank/DDBJ databases">
        <title>The Natural Products Discovery Center: Release of the First 8490 Sequenced Strains for Exploring Actinobacteria Biosynthetic Diversity.</title>
        <authorList>
            <person name="Kalkreuter E."/>
            <person name="Kautsar S.A."/>
            <person name="Yang D."/>
            <person name="Bader C.D."/>
            <person name="Teijaro C.N."/>
            <person name="Fluegel L."/>
            <person name="Davis C.M."/>
            <person name="Simpson J.R."/>
            <person name="Lauterbach L."/>
            <person name="Steele A.D."/>
            <person name="Gui C."/>
            <person name="Meng S."/>
            <person name="Li G."/>
            <person name="Viehrig K."/>
            <person name="Ye F."/>
            <person name="Su P."/>
            <person name="Kiefer A.F."/>
            <person name="Nichols A."/>
            <person name="Cepeda A.J."/>
            <person name="Yan W."/>
            <person name="Fan B."/>
            <person name="Jiang Y."/>
            <person name="Adhikari A."/>
            <person name="Zheng C.-J."/>
            <person name="Schuster L."/>
            <person name="Cowan T.M."/>
            <person name="Smanski M.J."/>
            <person name="Chevrette M.G."/>
            <person name="De Carvalho L.P.S."/>
            <person name="Shen B."/>
        </authorList>
    </citation>
    <scope>NUCLEOTIDE SEQUENCE [LARGE SCALE GENOMIC DNA]</scope>
    <source>
        <strain evidence="1 2">NPDC058753</strain>
    </source>
</reference>
<evidence type="ECO:0000313" key="2">
    <source>
        <dbReference type="Proteomes" id="UP001599542"/>
    </source>
</evidence>
<evidence type="ECO:0000313" key="1">
    <source>
        <dbReference type="EMBL" id="MFE1354338.1"/>
    </source>
</evidence>